<evidence type="ECO:0000313" key="8">
    <source>
        <dbReference type="EMBL" id="MCO5956902.1"/>
    </source>
</evidence>
<comment type="subcellular location">
    <subcellularLocation>
        <location evidence="1">Cell membrane</location>
        <topology evidence="1">Multi-pass membrane protein</topology>
    </subcellularLocation>
</comment>
<feature type="transmembrane region" description="Helical" evidence="7">
    <location>
        <begin position="107"/>
        <end position="129"/>
    </location>
</feature>
<dbReference type="Pfam" id="PF01810">
    <property type="entry name" value="LysE"/>
    <property type="match status" value="1"/>
</dbReference>
<sequence>MYLEFILTSLIVIATPGTGALYTVVMGLSHGKGTSIVAAAGCTLGIVPHMIAAILGLAAVLATNDTAFQIVKLAGALYLLYMAISIWRDASLFSPERDRQQRSALGIIRHAVLINLFNPKLSIFFLALLPQFVSAADEHAVLRMTEYSLAFMVMTFVVFALYGLFAAAARDKVLSRPMLMLWIRKSFAAAFVALGLKLALAER</sequence>
<evidence type="ECO:0000256" key="4">
    <source>
        <dbReference type="ARBA" id="ARBA00022692"/>
    </source>
</evidence>
<dbReference type="Proteomes" id="UP001155380">
    <property type="component" value="Unassembled WGS sequence"/>
</dbReference>
<feature type="transmembrane region" description="Helical" evidence="7">
    <location>
        <begin position="37"/>
        <end position="61"/>
    </location>
</feature>
<keyword evidence="3" id="KW-1003">Cell membrane</keyword>
<dbReference type="PANTHER" id="PTHR30086">
    <property type="entry name" value="ARGININE EXPORTER PROTEIN ARGO"/>
    <property type="match status" value="1"/>
</dbReference>
<evidence type="ECO:0000256" key="5">
    <source>
        <dbReference type="ARBA" id="ARBA00022989"/>
    </source>
</evidence>
<feature type="transmembrane region" description="Helical" evidence="7">
    <location>
        <begin position="6"/>
        <end position="25"/>
    </location>
</feature>
<keyword evidence="4 7" id="KW-0812">Transmembrane</keyword>
<name>A0AAJ1F6N4_9HYPH</name>
<dbReference type="GO" id="GO:0042970">
    <property type="term" value="F:homoserine transmembrane transporter activity"/>
    <property type="evidence" value="ECO:0007669"/>
    <property type="project" value="TreeGrafter"/>
</dbReference>
<dbReference type="InterPro" id="IPR001123">
    <property type="entry name" value="LeuE-type"/>
</dbReference>
<keyword evidence="6 7" id="KW-0472">Membrane</keyword>
<evidence type="ECO:0000256" key="6">
    <source>
        <dbReference type="ARBA" id="ARBA00023136"/>
    </source>
</evidence>
<gene>
    <name evidence="8" type="ORF">NBH21_08990</name>
</gene>
<dbReference type="PIRSF" id="PIRSF006324">
    <property type="entry name" value="LeuE"/>
    <property type="match status" value="1"/>
</dbReference>
<keyword evidence="5 7" id="KW-1133">Transmembrane helix</keyword>
<comment type="similarity">
    <text evidence="2">Belongs to the Rht family.</text>
</comment>
<comment type="caution">
    <text evidence="8">The sequence shown here is derived from an EMBL/GenBank/DDBJ whole genome shotgun (WGS) entry which is preliminary data.</text>
</comment>
<evidence type="ECO:0000256" key="7">
    <source>
        <dbReference type="SAM" id="Phobius"/>
    </source>
</evidence>
<evidence type="ECO:0000313" key="9">
    <source>
        <dbReference type="Proteomes" id="UP001155380"/>
    </source>
</evidence>
<protein>
    <submittedName>
        <fullName evidence="8">LysE family translocator</fullName>
    </submittedName>
</protein>
<dbReference type="GO" id="GO:0005886">
    <property type="term" value="C:plasma membrane"/>
    <property type="evidence" value="ECO:0007669"/>
    <property type="project" value="UniProtKB-SubCell"/>
</dbReference>
<feature type="transmembrane region" description="Helical" evidence="7">
    <location>
        <begin position="181"/>
        <end position="200"/>
    </location>
</feature>
<dbReference type="PANTHER" id="PTHR30086:SF14">
    <property type="entry name" value="HOMOSERINE_HOMOSERINE LACTONE EFFLUX PROTEIN"/>
    <property type="match status" value="1"/>
</dbReference>
<dbReference type="RefSeq" id="WP_250915822.1">
    <property type="nucleotide sequence ID" value="NZ_JAMXLX010000002.1"/>
</dbReference>
<evidence type="ECO:0000256" key="3">
    <source>
        <dbReference type="ARBA" id="ARBA00022475"/>
    </source>
</evidence>
<reference evidence="8" key="1">
    <citation type="submission" date="2022-06" db="EMBL/GenBank/DDBJ databases">
        <authorList>
            <person name="Sun Q."/>
        </authorList>
    </citation>
    <scope>NUCLEOTIDE SEQUENCE</scope>
    <source>
        <strain evidence="8">S101</strain>
    </source>
</reference>
<accession>A0AAJ1F6N4</accession>
<dbReference type="EMBL" id="JAMXLX010000002">
    <property type="protein sequence ID" value="MCO5956902.1"/>
    <property type="molecule type" value="Genomic_DNA"/>
</dbReference>
<feature type="transmembrane region" description="Helical" evidence="7">
    <location>
        <begin position="149"/>
        <end position="169"/>
    </location>
</feature>
<evidence type="ECO:0000256" key="1">
    <source>
        <dbReference type="ARBA" id="ARBA00004651"/>
    </source>
</evidence>
<dbReference type="AlphaFoldDB" id="A0AAJ1F6N4"/>
<feature type="transmembrane region" description="Helical" evidence="7">
    <location>
        <begin position="67"/>
        <end position="87"/>
    </location>
</feature>
<organism evidence="8 9">
    <name type="scientific">Ciceribacter sichuanensis</name>
    <dbReference type="NCBI Taxonomy" id="2949647"/>
    <lineage>
        <taxon>Bacteria</taxon>
        <taxon>Pseudomonadati</taxon>
        <taxon>Pseudomonadota</taxon>
        <taxon>Alphaproteobacteria</taxon>
        <taxon>Hyphomicrobiales</taxon>
        <taxon>Rhizobiaceae</taxon>
        <taxon>Ciceribacter</taxon>
    </lineage>
</organism>
<proteinExistence type="inferred from homology"/>
<evidence type="ECO:0000256" key="2">
    <source>
        <dbReference type="ARBA" id="ARBA00007928"/>
    </source>
</evidence>